<protein>
    <recommendedName>
        <fullName evidence="9">GDP-fucose protein O-fucosyltransferase 2</fullName>
        <ecNumber evidence="3">2.4.1.221</ecNumber>
    </recommendedName>
    <alternativeName>
        <fullName evidence="10">Peptide-O-fucosyltransferase 2</fullName>
    </alternativeName>
</protein>
<evidence type="ECO:0000256" key="4">
    <source>
        <dbReference type="ARBA" id="ARBA00022679"/>
    </source>
</evidence>
<keyword evidence="13" id="KW-0732">Signal</keyword>
<evidence type="ECO:0000256" key="3">
    <source>
        <dbReference type="ARBA" id="ARBA00012196"/>
    </source>
</evidence>
<evidence type="ECO:0000256" key="7">
    <source>
        <dbReference type="ARBA" id="ARBA00023277"/>
    </source>
</evidence>
<organism evidence="15">
    <name type="scientific">Neodiprion lecontei</name>
    <name type="common">Redheaded pine sawfly</name>
    <dbReference type="NCBI Taxonomy" id="441921"/>
    <lineage>
        <taxon>Eukaryota</taxon>
        <taxon>Metazoa</taxon>
        <taxon>Ecdysozoa</taxon>
        <taxon>Arthropoda</taxon>
        <taxon>Hexapoda</taxon>
        <taxon>Insecta</taxon>
        <taxon>Pterygota</taxon>
        <taxon>Neoptera</taxon>
        <taxon>Endopterygota</taxon>
        <taxon>Hymenoptera</taxon>
        <taxon>Tenthredinoidea</taxon>
        <taxon>Diprionidae</taxon>
        <taxon>Diprioninae</taxon>
        <taxon>Neodiprion</taxon>
    </lineage>
</organism>
<evidence type="ECO:0000256" key="5">
    <source>
        <dbReference type="ARBA" id="ARBA00022824"/>
    </source>
</evidence>
<evidence type="ECO:0000256" key="11">
    <source>
        <dbReference type="ARBA" id="ARBA00047273"/>
    </source>
</evidence>
<keyword evidence="6" id="KW-0294">Fucose metabolism</keyword>
<comment type="similarity">
    <text evidence="8">Belongs to the glycosyltransferase 68 family.</text>
</comment>
<name>A0A6J0BJH2_NEOLC</name>
<dbReference type="EC" id="2.4.1.221" evidence="3"/>
<gene>
    <name evidence="15" type="primary">LOC107220666</name>
</gene>
<comment type="catalytic activity">
    <reaction evidence="11">
        <text>L-threonyl-[protein] + GDP-beta-L-fucose = 3-O-(alpha-L-fucosyl)-L-threonyl-[protein] + GDP + H(+)</text>
        <dbReference type="Rhea" id="RHEA:70491"/>
        <dbReference type="Rhea" id="RHEA-COMP:11060"/>
        <dbReference type="Rhea" id="RHEA-COMP:17915"/>
        <dbReference type="ChEBI" id="CHEBI:15378"/>
        <dbReference type="ChEBI" id="CHEBI:30013"/>
        <dbReference type="ChEBI" id="CHEBI:57273"/>
        <dbReference type="ChEBI" id="CHEBI:58189"/>
        <dbReference type="ChEBI" id="CHEBI:189631"/>
        <dbReference type="EC" id="2.4.1.221"/>
    </reaction>
    <physiologicalReaction direction="left-to-right" evidence="11">
        <dbReference type="Rhea" id="RHEA:70492"/>
    </physiologicalReaction>
</comment>
<dbReference type="InParanoid" id="A0A6J0BJH2"/>
<keyword evidence="7" id="KW-0119">Carbohydrate metabolism</keyword>
<dbReference type="InterPro" id="IPR045130">
    <property type="entry name" value="OFUT2-like"/>
</dbReference>
<dbReference type="GO" id="GO:0005794">
    <property type="term" value="C:Golgi apparatus"/>
    <property type="evidence" value="ECO:0007669"/>
    <property type="project" value="UniProtKB-SubCell"/>
</dbReference>
<dbReference type="Pfam" id="PF10250">
    <property type="entry name" value="O-FucT"/>
    <property type="match status" value="1"/>
</dbReference>
<sequence>MVASNILLYFFLLISADLTYKNVAQAPEYCGKKNGYALDDKNCFWHTEFTSKRYILYDVNPPEGFNLRRDVYLRTSIFVRNLSEKSKKRYQWHLVLPPWGNLYHWRSTDIGPQKQIPWSTFFDLESLKKYVPVIEMHEFIKEYSQNSKTSAIDRVYILQNDEKMFETGNFDDKNQLVNCTPDALRKYQASSSGNYGAKFWGYSNVTANEVKCLVYHGTMSGLEENLYPDIYSSVMFDHMEIPLHDSYGTKEFWAARRSMRYNSALYEIANDFSQKYLKSNDSRDKTELPMDWTKEKSKRNALGGPYLCVHLRRRDFLIGRAGSVPTIKNAASQLSIKMEELNLQSIFIATDAENNEYNELKSLLNMYAVTRYTPSDSVKKLYKDGGVAIIDQIICSKARYFIGTHESTFTFRIQEDREIMGFPSKMTFNELCGIEKCKSRSSWKILW</sequence>
<evidence type="ECO:0000256" key="12">
    <source>
        <dbReference type="ARBA" id="ARBA00048647"/>
    </source>
</evidence>
<dbReference type="CDD" id="cd11298">
    <property type="entry name" value="O-FucT-2"/>
    <property type="match status" value="1"/>
</dbReference>
<dbReference type="PANTHER" id="PTHR13398">
    <property type="entry name" value="GDP-FUCOSE PROTEIN O-FUCOSYLTRANSFERASE 2"/>
    <property type="match status" value="1"/>
</dbReference>
<dbReference type="OrthoDB" id="422368at2759"/>
<dbReference type="RefSeq" id="XP_015514830.2">
    <property type="nucleotide sequence ID" value="XM_015659344.2"/>
</dbReference>
<feature type="signal peptide" evidence="13">
    <location>
        <begin position="1"/>
        <end position="16"/>
    </location>
</feature>
<dbReference type="InterPro" id="IPR019378">
    <property type="entry name" value="GDP-Fuc_O-FucTrfase"/>
</dbReference>
<evidence type="ECO:0000256" key="10">
    <source>
        <dbReference type="ARBA" id="ARBA00033083"/>
    </source>
</evidence>
<feature type="chain" id="PRO_5046651797" description="GDP-fucose protein O-fucosyltransferase 2" evidence="13">
    <location>
        <begin position="17"/>
        <end position="447"/>
    </location>
</feature>
<dbReference type="Proteomes" id="UP000829291">
    <property type="component" value="Chromosome 4"/>
</dbReference>
<dbReference type="GO" id="GO:0006004">
    <property type="term" value="P:fucose metabolic process"/>
    <property type="evidence" value="ECO:0007669"/>
    <property type="project" value="UniProtKB-KW"/>
</dbReference>
<dbReference type="GeneID" id="107220666"/>
<evidence type="ECO:0000256" key="13">
    <source>
        <dbReference type="SAM" id="SignalP"/>
    </source>
</evidence>
<proteinExistence type="inferred from homology"/>
<dbReference type="Gene3D" id="3.40.50.11340">
    <property type="match status" value="1"/>
</dbReference>
<dbReference type="Gene3D" id="3.40.50.11350">
    <property type="match status" value="1"/>
</dbReference>
<evidence type="ECO:0000256" key="1">
    <source>
        <dbReference type="ARBA" id="ARBA00004240"/>
    </source>
</evidence>
<comment type="subcellular location">
    <subcellularLocation>
        <location evidence="1">Endoplasmic reticulum</location>
    </subcellularLocation>
</comment>
<evidence type="ECO:0000256" key="6">
    <source>
        <dbReference type="ARBA" id="ARBA00023253"/>
    </source>
</evidence>
<dbReference type="GO" id="GO:0046922">
    <property type="term" value="F:peptide-O-fucosyltransferase activity"/>
    <property type="evidence" value="ECO:0007669"/>
    <property type="project" value="UniProtKB-EC"/>
</dbReference>
<dbReference type="FunCoup" id="A0A6J0BJH2">
    <property type="interactions" value="767"/>
</dbReference>
<dbReference type="PANTHER" id="PTHR13398:SF0">
    <property type="entry name" value="GDP-FUCOSE PROTEIN O-FUCOSYLTRANSFERASE 2"/>
    <property type="match status" value="1"/>
</dbReference>
<evidence type="ECO:0000256" key="8">
    <source>
        <dbReference type="ARBA" id="ARBA00025803"/>
    </source>
</evidence>
<comment type="catalytic activity">
    <reaction evidence="12">
        <text>L-seryl-[protein] + GDP-beta-L-fucose = 3-O-(alpha-L-fucosyl)-L-seryl-[protein] + GDP + H(+)</text>
        <dbReference type="Rhea" id="RHEA:63644"/>
        <dbReference type="Rhea" id="RHEA-COMP:9863"/>
        <dbReference type="Rhea" id="RHEA-COMP:17914"/>
        <dbReference type="ChEBI" id="CHEBI:15378"/>
        <dbReference type="ChEBI" id="CHEBI:29999"/>
        <dbReference type="ChEBI" id="CHEBI:57273"/>
        <dbReference type="ChEBI" id="CHEBI:58189"/>
        <dbReference type="ChEBI" id="CHEBI:189632"/>
        <dbReference type="EC" id="2.4.1.221"/>
    </reaction>
    <physiologicalReaction direction="left-to-right" evidence="12">
        <dbReference type="Rhea" id="RHEA:63645"/>
    </physiologicalReaction>
</comment>
<evidence type="ECO:0000313" key="14">
    <source>
        <dbReference type="Proteomes" id="UP000829291"/>
    </source>
</evidence>
<dbReference type="AlphaFoldDB" id="A0A6J0BJH2"/>
<keyword evidence="4" id="KW-0808">Transferase</keyword>
<dbReference type="GO" id="GO:0005783">
    <property type="term" value="C:endoplasmic reticulum"/>
    <property type="evidence" value="ECO:0007669"/>
    <property type="project" value="UniProtKB-SubCell"/>
</dbReference>
<reference evidence="15" key="1">
    <citation type="submission" date="2025-08" db="UniProtKB">
        <authorList>
            <consortium name="RefSeq"/>
        </authorList>
    </citation>
    <scope>IDENTIFICATION</scope>
    <source>
        <tissue evidence="15">Thorax and Abdomen</tissue>
    </source>
</reference>
<keyword evidence="14" id="KW-1185">Reference proteome</keyword>
<accession>A0A6J0BJH2</accession>
<evidence type="ECO:0000256" key="2">
    <source>
        <dbReference type="ARBA" id="ARBA00004922"/>
    </source>
</evidence>
<evidence type="ECO:0000313" key="15">
    <source>
        <dbReference type="RefSeq" id="XP_015514830.2"/>
    </source>
</evidence>
<keyword evidence="5" id="KW-0256">Endoplasmic reticulum</keyword>
<dbReference type="KEGG" id="nlo:107220666"/>
<comment type="pathway">
    <text evidence="2">Protein modification; protein glycosylation.</text>
</comment>
<evidence type="ECO:0000256" key="9">
    <source>
        <dbReference type="ARBA" id="ARBA00026232"/>
    </source>
</evidence>